<dbReference type="GeneID" id="103342431"/>
<evidence type="ECO:0000313" key="2">
    <source>
        <dbReference type="Proteomes" id="UP000694861"/>
    </source>
</evidence>
<sequence length="257" mass="29092">MEMQWLDLESGNKNRSEGNSWTWRKKAVADLDKVSEADKKGQIQEEIRVVVYVQIAALRFIDAGAGDRSNEKRGQEEIRVLMYVQIAALQFIDAGAGDRSNEKKKKLQIQATSGEWGFLITGLCLEILSLAFDQASSPSQPLYALFAMIFAIAAVLVCIWELIYKGRKERVVLRPWGRLWWFYHPHPQHGLFGTVLDFMGIFGGIAQCICSIVQFACFLLHADNPIKVSLWPAIFLICLIAKRLNDNPNEICDERGD</sequence>
<dbReference type="Proteomes" id="UP000694861">
    <property type="component" value="Unplaced"/>
</dbReference>
<name>A0ABM0PTL3_PRUMU</name>
<keyword evidence="1" id="KW-0472">Membrane</keyword>
<organism evidence="2 3">
    <name type="scientific">Prunus mume</name>
    <name type="common">Japanese apricot</name>
    <name type="synonym">Armeniaca mume</name>
    <dbReference type="NCBI Taxonomy" id="102107"/>
    <lineage>
        <taxon>Eukaryota</taxon>
        <taxon>Viridiplantae</taxon>
        <taxon>Streptophyta</taxon>
        <taxon>Embryophyta</taxon>
        <taxon>Tracheophyta</taxon>
        <taxon>Spermatophyta</taxon>
        <taxon>Magnoliopsida</taxon>
        <taxon>eudicotyledons</taxon>
        <taxon>Gunneridae</taxon>
        <taxon>Pentapetalae</taxon>
        <taxon>rosids</taxon>
        <taxon>fabids</taxon>
        <taxon>Rosales</taxon>
        <taxon>Rosaceae</taxon>
        <taxon>Amygdaloideae</taxon>
        <taxon>Amygdaleae</taxon>
        <taxon>Prunus</taxon>
    </lineage>
</organism>
<reference evidence="2" key="1">
    <citation type="journal article" date="2012" name="Nat. Commun.">
        <title>The genome of Prunus mume.</title>
        <authorList>
            <person name="Zhang Q."/>
            <person name="Chen W."/>
            <person name="Sun L."/>
            <person name="Zhao F."/>
            <person name="Huang B."/>
            <person name="Yang W."/>
            <person name="Tao Y."/>
            <person name="Wang J."/>
            <person name="Yuan Z."/>
            <person name="Fan G."/>
            <person name="Xing Z."/>
            <person name="Han C."/>
            <person name="Pan H."/>
            <person name="Zhong X."/>
            <person name="Shi W."/>
            <person name="Liang X."/>
            <person name="Du D."/>
            <person name="Sun F."/>
            <person name="Xu Z."/>
            <person name="Hao R."/>
            <person name="Lv T."/>
            <person name="Lv Y."/>
            <person name="Zheng Z."/>
            <person name="Sun M."/>
            <person name="Luo L."/>
            <person name="Cai M."/>
            <person name="Gao Y."/>
            <person name="Wang J."/>
            <person name="Yin Y."/>
            <person name="Xu X."/>
            <person name="Cheng T."/>
            <person name="Wang J."/>
        </authorList>
    </citation>
    <scope>NUCLEOTIDE SEQUENCE [LARGE SCALE GENOMIC DNA]</scope>
</reference>
<keyword evidence="1" id="KW-0812">Transmembrane</keyword>
<feature type="transmembrane region" description="Helical" evidence="1">
    <location>
        <begin position="144"/>
        <end position="164"/>
    </location>
</feature>
<keyword evidence="2" id="KW-1185">Reference proteome</keyword>
<evidence type="ECO:0000313" key="3">
    <source>
        <dbReference type="RefSeq" id="XP_008244277.2"/>
    </source>
</evidence>
<proteinExistence type="predicted"/>
<dbReference type="Gene3D" id="1.20.5.170">
    <property type="match status" value="1"/>
</dbReference>
<dbReference type="PANTHER" id="PTHR48473">
    <property type="entry name" value="TIR DOMAIN-CONTAINING PROTEIN"/>
    <property type="match status" value="1"/>
</dbReference>
<protein>
    <submittedName>
        <fullName evidence="3">Uncharacterized protein LOC103342431 isoform X1</fullName>
    </submittedName>
</protein>
<dbReference type="PANTHER" id="PTHR48473:SF1">
    <property type="entry name" value="TIR DOMAIN-CONTAINING PROTEIN"/>
    <property type="match status" value="1"/>
</dbReference>
<dbReference type="RefSeq" id="XP_008244277.2">
    <property type="nucleotide sequence ID" value="XM_008246055.2"/>
</dbReference>
<feature type="transmembrane region" description="Helical" evidence="1">
    <location>
        <begin position="113"/>
        <end position="132"/>
    </location>
</feature>
<accession>A0ABM0PTL3</accession>
<keyword evidence="1" id="KW-1133">Transmembrane helix</keyword>
<reference evidence="3" key="2">
    <citation type="submission" date="2025-08" db="UniProtKB">
        <authorList>
            <consortium name="RefSeq"/>
        </authorList>
    </citation>
    <scope>IDENTIFICATION</scope>
</reference>
<evidence type="ECO:0000256" key="1">
    <source>
        <dbReference type="SAM" id="Phobius"/>
    </source>
</evidence>
<gene>
    <name evidence="3" type="primary">LOC103342431</name>
</gene>